<dbReference type="InterPro" id="IPR001005">
    <property type="entry name" value="SANT/Myb"/>
</dbReference>
<accession>A0A9W8ICQ6</accession>
<feature type="compositionally biased region" description="Low complexity" evidence="1">
    <location>
        <begin position="483"/>
        <end position="496"/>
    </location>
</feature>
<evidence type="ECO:0000313" key="4">
    <source>
        <dbReference type="Proteomes" id="UP001140074"/>
    </source>
</evidence>
<feature type="region of interest" description="Disordered" evidence="1">
    <location>
        <begin position="191"/>
        <end position="335"/>
    </location>
</feature>
<dbReference type="PROSITE" id="PS50090">
    <property type="entry name" value="MYB_LIKE"/>
    <property type="match status" value="1"/>
</dbReference>
<evidence type="ECO:0000259" key="2">
    <source>
        <dbReference type="PROSITE" id="PS50090"/>
    </source>
</evidence>
<organism evidence="3 4">
    <name type="scientific">Coemansia aciculifera</name>
    <dbReference type="NCBI Taxonomy" id="417176"/>
    <lineage>
        <taxon>Eukaryota</taxon>
        <taxon>Fungi</taxon>
        <taxon>Fungi incertae sedis</taxon>
        <taxon>Zoopagomycota</taxon>
        <taxon>Kickxellomycotina</taxon>
        <taxon>Kickxellomycetes</taxon>
        <taxon>Kickxellales</taxon>
        <taxon>Kickxellaceae</taxon>
        <taxon>Coemansia</taxon>
    </lineage>
</organism>
<gene>
    <name evidence="3" type="ORF">GGH94_005830</name>
</gene>
<feature type="domain" description="Myb-like" evidence="2">
    <location>
        <begin position="90"/>
        <end position="155"/>
    </location>
</feature>
<proteinExistence type="predicted"/>
<sequence length="496" mass="54843">MSVCGSKADDPSSKRLGTTTVSSALHPTIHRATPPQTLAHPWLALLAWSPIRRKNGHIRRRFSLLQFQYLCIVDPQQQPAHHRPYDVHSPAPASRTFWNHYETGLLVQLWLELEPQFVANKRNAGVWAQLAQRLTEQSARHRTVRECRIKWKNMWAKHRDLVNALHMSHDAKLREFPYFSDFLGIRQRSSLHVPHQSTTQQQETSEGKATPSDDGQYFPRAASHPYSPSAVAGPAPAYTPPAPHLAADNRWGHQGLVQTSPVTSQSPHQASLASILSSSSSSNTRPYPISAPTLQHLLSPAPAEEMPRSSSSQPSPAVYTQAPHPGSTQHSQREPSIRDITGLLHQLDQASDNYDDYDDVDDEDIDIDSDSIDKMSGVDGMIGRMRALASESSAADVSSAVYHIMSYVERESRRRHVQSERHHRVVAALADILAQSTASSTAAPSAAASRRSSGVERGWSPQQMSRHGLLLQNAVPRPPSCESTPTDSPPHTHTPL</sequence>
<dbReference type="AlphaFoldDB" id="A0A9W8ICQ6"/>
<name>A0A9W8ICQ6_9FUNG</name>
<dbReference type="InterPro" id="IPR044822">
    <property type="entry name" value="Myb_DNA-bind_4"/>
</dbReference>
<dbReference type="Pfam" id="PF13837">
    <property type="entry name" value="Myb_DNA-bind_4"/>
    <property type="match status" value="1"/>
</dbReference>
<comment type="caution">
    <text evidence="3">The sequence shown here is derived from an EMBL/GenBank/DDBJ whole genome shotgun (WGS) entry which is preliminary data.</text>
</comment>
<dbReference type="EMBL" id="JANBUY010000341">
    <property type="protein sequence ID" value="KAJ2859918.1"/>
    <property type="molecule type" value="Genomic_DNA"/>
</dbReference>
<feature type="compositionally biased region" description="Acidic residues" evidence="1">
    <location>
        <begin position="353"/>
        <end position="370"/>
    </location>
</feature>
<dbReference type="Proteomes" id="UP001140074">
    <property type="component" value="Unassembled WGS sequence"/>
</dbReference>
<evidence type="ECO:0000313" key="3">
    <source>
        <dbReference type="EMBL" id="KAJ2859918.1"/>
    </source>
</evidence>
<feature type="region of interest" description="Disordered" evidence="1">
    <location>
        <begin position="437"/>
        <end position="496"/>
    </location>
</feature>
<feature type="region of interest" description="Disordered" evidence="1">
    <location>
        <begin position="1"/>
        <end position="29"/>
    </location>
</feature>
<feature type="compositionally biased region" description="Low complexity" evidence="1">
    <location>
        <begin position="270"/>
        <end position="282"/>
    </location>
</feature>
<reference evidence="3" key="1">
    <citation type="submission" date="2022-07" db="EMBL/GenBank/DDBJ databases">
        <title>Phylogenomic reconstructions and comparative analyses of Kickxellomycotina fungi.</title>
        <authorList>
            <person name="Reynolds N.K."/>
            <person name="Stajich J.E."/>
            <person name="Barry K."/>
            <person name="Grigoriev I.V."/>
            <person name="Crous P."/>
            <person name="Smith M.E."/>
        </authorList>
    </citation>
    <scope>NUCLEOTIDE SEQUENCE</scope>
    <source>
        <strain evidence="3">RSA 476</strain>
    </source>
</reference>
<dbReference type="Gene3D" id="1.10.10.60">
    <property type="entry name" value="Homeodomain-like"/>
    <property type="match status" value="1"/>
</dbReference>
<feature type="compositionally biased region" description="Polar residues" evidence="1">
    <location>
        <begin position="256"/>
        <end position="269"/>
    </location>
</feature>
<feature type="compositionally biased region" description="Low complexity" evidence="1">
    <location>
        <begin position="437"/>
        <end position="452"/>
    </location>
</feature>
<keyword evidence="4" id="KW-1185">Reference proteome</keyword>
<feature type="region of interest" description="Disordered" evidence="1">
    <location>
        <begin position="352"/>
        <end position="372"/>
    </location>
</feature>
<evidence type="ECO:0000256" key="1">
    <source>
        <dbReference type="SAM" id="MobiDB-lite"/>
    </source>
</evidence>
<protein>
    <recommendedName>
        <fullName evidence="2">Myb-like domain-containing protein</fullName>
    </recommendedName>
</protein>
<feature type="compositionally biased region" description="Polar residues" evidence="1">
    <location>
        <begin position="15"/>
        <end position="25"/>
    </location>
</feature>